<accession>E3N883</accession>
<feature type="compositionally biased region" description="Acidic residues" evidence="1">
    <location>
        <begin position="398"/>
        <end position="408"/>
    </location>
</feature>
<feature type="compositionally biased region" description="Basic residues" evidence="1">
    <location>
        <begin position="902"/>
        <end position="917"/>
    </location>
</feature>
<protein>
    <submittedName>
        <fullName evidence="2">Uncharacterized protein</fullName>
    </submittedName>
</protein>
<dbReference type="OrthoDB" id="5824619at2759"/>
<name>E3N883_CAERE</name>
<gene>
    <name evidence="2" type="ORF">CRE_15668</name>
</gene>
<proteinExistence type="predicted"/>
<dbReference type="HOGENOM" id="CLU_317671_0_0_1"/>
<evidence type="ECO:0000256" key="1">
    <source>
        <dbReference type="SAM" id="MobiDB-lite"/>
    </source>
</evidence>
<dbReference type="eggNOG" id="ENOG502RY34">
    <property type="taxonomic scope" value="Eukaryota"/>
</dbReference>
<feature type="region of interest" description="Disordered" evidence="1">
    <location>
        <begin position="377"/>
        <end position="577"/>
    </location>
</feature>
<dbReference type="EMBL" id="DS268554">
    <property type="protein sequence ID" value="EFO89319.1"/>
    <property type="molecule type" value="Genomic_DNA"/>
</dbReference>
<evidence type="ECO:0000313" key="3">
    <source>
        <dbReference type="Proteomes" id="UP000008281"/>
    </source>
</evidence>
<dbReference type="PANTHER" id="PTHR35366:SF3">
    <property type="entry name" value="CW-TYPE DOMAIN-CONTAINING PROTEIN"/>
    <property type="match status" value="1"/>
</dbReference>
<evidence type="ECO:0000313" key="2">
    <source>
        <dbReference type="EMBL" id="EFO89319.1"/>
    </source>
</evidence>
<feature type="region of interest" description="Disordered" evidence="1">
    <location>
        <begin position="854"/>
        <end position="917"/>
    </location>
</feature>
<feature type="compositionally biased region" description="Basic and acidic residues" evidence="1">
    <location>
        <begin position="377"/>
        <end position="392"/>
    </location>
</feature>
<reference evidence="2" key="1">
    <citation type="submission" date="2007-07" db="EMBL/GenBank/DDBJ databases">
        <title>PCAP assembly of the Caenorhabditis remanei genome.</title>
        <authorList>
            <consortium name="The Caenorhabditis remanei Sequencing Consortium"/>
            <person name="Wilson R.K."/>
        </authorList>
    </citation>
    <scope>NUCLEOTIDE SEQUENCE [LARGE SCALE GENOMIC DNA]</scope>
    <source>
        <strain evidence="2">PB4641</strain>
    </source>
</reference>
<dbReference type="AlphaFoldDB" id="E3N883"/>
<sequence length="917" mass="105701">MDFFVPRVRVSVKDSGILIMLHTGIDKFLRIEIGRGSDGKTVIRKFQSSYNAKDGIQKVLPSTPRYHAAQILCGLLSHEKSLIGTMEWEIEGGINVKHHEEETQSVKASLVKEVHFLSVLQKYSGKSHGIFRATKLATSWNMTPEMENFLQKILVPADLKSIERINVTPSEKSMTPLFCFDTYLPLNDRGVPCGTKTIGHQYIKEIYDGFVYMSILSPGFGHFRFATFDDYAKNIWDNVKFPVKKINQKLYMKQEPANSFMRELTLLHMRSPCGYWIYAVLNSKQYIFNEYQVYNKICGLGWLCKRCTDPFEYDYYQNLGRRVLCEPEYNEVISCGFEENRHEWSPMIEGARIKYEKNEKQRDSEVVKQGVWGFEKKSTDVEKSSDSEEEKNGSSPILEDESSTDSDDSEKTLDSENDGSEVSEADKKDAVIQETGQKELGIVKKAPEDSDFEADNNDAEKDSGESNHSSIDSEDQESSEDSENEESEVEENVQKEKEEILKDSEDVNKDSGGVKKDSEAGVDSEDAKMEDEASENEVVIKETSQKKLVIEKKVPEDSDSEADKKDAKKDSEASEDVEPDGFTKFMMMSRALSEESIKVSISILIVMIVYVNAFDLLRRYERNARESRRNTWGYEPGMKLNDFTHIVLPQKMVKDRDTLILDDDDMIRWQLMSCWGSLICHEWLMKKDWKYYVVNTFYKDNKHEEKIFDCKTLIHRYRPALLCDISIMILKTDDAKLTAQQKEWEKIIEMFGEKLIKLKNPFSIVYSPKTINPYYMMDYNYWYNRNEKISHSTWILKCEDSKTKQQWIDDCSELMLVDYHYLFECLARHYLLPFDNLVVEIAINENFAKEEAKEKAKAEGAENSSTSTTNSTQSTVSQVKSKMGCASKNRMTVANVPDTAKPKKTTKKKRPSKSVMK</sequence>
<feature type="compositionally biased region" description="Basic and acidic residues" evidence="1">
    <location>
        <begin position="492"/>
        <end position="531"/>
    </location>
</feature>
<organism evidence="3">
    <name type="scientific">Caenorhabditis remanei</name>
    <name type="common">Caenorhabditis vulgaris</name>
    <dbReference type="NCBI Taxonomy" id="31234"/>
    <lineage>
        <taxon>Eukaryota</taxon>
        <taxon>Metazoa</taxon>
        <taxon>Ecdysozoa</taxon>
        <taxon>Nematoda</taxon>
        <taxon>Chromadorea</taxon>
        <taxon>Rhabditida</taxon>
        <taxon>Rhabditina</taxon>
        <taxon>Rhabditomorpha</taxon>
        <taxon>Rhabditoidea</taxon>
        <taxon>Rhabditidae</taxon>
        <taxon>Peloderinae</taxon>
        <taxon>Caenorhabditis</taxon>
    </lineage>
</organism>
<feature type="compositionally biased region" description="Low complexity" evidence="1">
    <location>
        <begin position="861"/>
        <end position="882"/>
    </location>
</feature>
<dbReference type="InParanoid" id="E3N883"/>
<keyword evidence="3" id="KW-1185">Reference proteome</keyword>
<dbReference type="PANTHER" id="PTHR35366">
    <property type="entry name" value="PROTEIN CBG18620"/>
    <property type="match status" value="1"/>
</dbReference>
<feature type="compositionally biased region" description="Acidic residues" evidence="1">
    <location>
        <begin position="472"/>
        <end position="491"/>
    </location>
</feature>
<feature type="compositionally biased region" description="Basic and acidic residues" evidence="1">
    <location>
        <begin position="538"/>
        <end position="572"/>
    </location>
</feature>
<dbReference type="Proteomes" id="UP000008281">
    <property type="component" value="Unassembled WGS sequence"/>
</dbReference>